<dbReference type="InterPro" id="IPR053734">
    <property type="entry name" value="Phage_Head-Tail_Connect_sf"/>
</dbReference>
<dbReference type="Gene3D" id="2.40.10.180">
    <property type="entry name" value="Phage tail proteins"/>
    <property type="match status" value="1"/>
</dbReference>
<protein>
    <recommendedName>
        <fullName evidence="3">Head-to-tail stopper</fullName>
    </recommendedName>
</protein>
<dbReference type="Pfam" id="PF05354">
    <property type="entry name" value="Phage_attach"/>
    <property type="match status" value="1"/>
</dbReference>
<dbReference type="Proteomes" id="UP001589858">
    <property type="component" value="Unassembled WGS sequence"/>
</dbReference>
<proteinExistence type="predicted"/>
<sequence>MSIDWDDLVLGPAMGLFGEKVIYTPRGGAPVTIPDAVFDEEAIELQLDQDGQTTTQRRPVLGIRASALPVEPKQGDRVQIVKTGKVYVVREPIPDGHGHVHLKLMATA</sequence>
<evidence type="ECO:0008006" key="3">
    <source>
        <dbReference type="Google" id="ProtNLM"/>
    </source>
</evidence>
<gene>
    <name evidence="1" type="ORF">ACFFF8_00620</name>
</gene>
<evidence type="ECO:0000313" key="2">
    <source>
        <dbReference type="Proteomes" id="UP001589858"/>
    </source>
</evidence>
<keyword evidence="2" id="KW-1185">Reference proteome</keyword>
<comment type="caution">
    <text evidence="1">The sequence shown here is derived from an EMBL/GenBank/DDBJ whole genome shotgun (WGS) entry which is preliminary data.</text>
</comment>
<evidence type="ECO:0000313" key="1">
    <source>
        <dbReference type="EMBL" id="MFC0683091.1"/>
    </source>
</evidence>
<accession>A0ABV6S1I4</accession>
<dbReference type="InterPro" id="IPR008018">
    <property type="entry name" value="Phage_tail_attach_FII"/>
</dbReference>
<dbReference type="RefSeq" id="WP_267220773.1">
    <property type="nucleotide sequence ID" value="NZ_JAPCWC010000008.1"/>
</dbReference>
<dbReference type="EMBL" id="JBHLTM010000003">
    <property type="protein sequence ID" value="MFC0683091.1"/>
    <property type="molecule type" value="Genomic_DNA"/>
</dbReference>
<reference evidence="1 2" key="1">
    <citation type="submission" date="2024-09" db="EMBL/GenBank/DDBJ databases">
        <authorList>
            <person name="Sun Q."/>
            <person name="Mori K."/>
        </authorList>
    </citation>
    <scope>NUCLEOTIDE SEQUENCE [LARGE SCALE GENOMIC DNA]</scope>
    <source>
        <strain evidence="1 2">CICC 11035S</strain>
    </source>
</reference>
<organism evidence="1 2">
    <name type="scientific">Novosphingobium clariflavum</name>
    <dbReference type="NCBI Taxonomy" id="2029884"/>
    <lineage>
        <taxon>Bacteria</taxon>
        <taxon>Pseudomonadati</taxon>
        <taxon>Pseudomonadota</taxon>
        <taxon>Alphaproteobacteria</taxon>
        <taxon>Sphingomonadales</taxon>
        <taxon>Sphingomonadaceae</taxon>
        <taxon>Novosphingobium</taxon>
    </lineage>
</organism>
<name>A0ABV6S1I4_9SPHN</name>